<comment type="caution">
    <text evidence="3">The sequence shown here is derived from an EMBL/GenBank/DDBJ whole genome shotgun (WGS) entry which is preliminary data.</text>
</comment>
<protein>
    <submittedName>
        <fullName evidence="3">GH3 auxin-responsive promoter family protein</fullName>
    </submittedName>
</protein>
<dbReference type="PANTHER" id="PTHR31901:SF9">
    <property type="entry name" value="GH3 DOMAIN-CONTAINING PROTEIN"/>
    <property type="match status" value="1"/>
</dbReference>
<dbReference type="Pfam" id="PF23571">
    <property type="entry name" value="GH3_M"/>
    <property type="match status" value="1"/>
</dbReference>
<organism evidence="3 4">
    <name type="scientific">Clostridium frigoris</name>
    <dbReference type="NCBI Taxonomy" id="205327"/>
    <lineage>
        <taxon>Bacteria</taxon>
        <taxon>Bacillati</taxon>
        <taxon>Bacillota</taxon>
        <taxon>Clostridia</taxon>
        <taxon>Eubacteriales</taxon>
        <taxon>Clostridiaceae</taxon>
        <taxon>Clostridium</taxon>
    </lineage>
</organism>
<evidence type="ECO:0000313" key="3">
    <source>
        <dbReference type="EMBL" id="MBU3161072.1"/>
    </source>
</evidence>
<name>A0ABS6BVX0_9CLOT</name>
<dbReference type="Proteomes" id="UP000776252">
    <property type="component" value="Unassembled WGS sequence"/>
</dbReference>
<dbReference type="Pfam" id="PF03321">
    <property type="entry name" value="GH3"/>
    <property type="match status" value="1"/>
</dbReference>
<dbReference type="RefSeq" id="WP_216150728.1">
    <property type="nucleotide sequence ID" value="NZ_JAHLDV010000045.1"/>
</dbReference>
<dbReference type="PANTHER" id="PTHR31901">
    <property type="entry name" value="GH3 DOMAIN-CONTAINING PROTEIN"/>
    <property type="match status" value="1"/>
</dbReference>
<sequence>MNILEWVINQFYAIGSDFFYKKFVKDTIKAGDINRGVLQEILQGNSKTVYGLLYEFEGIRTSVDYKRIVPLTSYPDYENYIEEIAAGLENVLTSDEVNYFGLSSGTTGKQKRIPTTAKTRKIINMSMMFLQHGSLSSALPAARTGGKGLLLMNMLQSGNTPVGIPSGSGTSGGMQSMKKMLHYFWTSPLEVLAIKDQQVANYLHLLFALKERNLAYITSPFPSSIVQLFGVLEKQWVEIIEDITKGTISSRLTLDVEVREQLEKQLKPEPIRAKDLERELSKGMKAIAQRVWPKISNISCVAGGSFGIYMDRLRYYIGDLPVFSAVYGATEALIGMATNVNDVSYVVTPRSAYFEFIPLKKSDNMNPKTFDLDELNVGEMYEVVITNYSGFYRYRMGDVVKVVDYSHQSPVIEFMYRKGQLLNLAAEKTSEQAVRYALGETTKASGVILEDYTVTLKIEDVVGHYLFYIEINELVISATKALEMKSTLEQCLGDANPRYRAGVNAKRINEVDIHFVQTGTFQILKQELLKRGASLNQVKIPRMIQDPSLIMLLEKNIIT</sequence>
<dbReference type="InterPro" id="IPR004993">
    <property type="entry name" value="GH3"/>
</dbReference>
<accession>A0ABS6BVX0</accession>
<dbReference type="EMBL" id="JAHLDV010000045">
    <property type="protein sequence ID" value="MBU3161072.1"/>
    <property type="molecule type" value="Genomic_DNA"/>
</dbReference>
<evidence type="ECO:0000313" key="4">
    <source>
        <dbReference type="Proteomes" id="UP000776252"/>
    </source>
</evidence>
<proteinExistence type="predicted"/>
<dbReference type="Pfam" id="PF23572">
    <property type="entry name" value="GH3_C"/>
    <property type="match status" value="1"/>
</dbReference>
<gene>
    <name evidence="3" type="ORF">KPL37_15210</name>
</gene>
<dbReference type="InterPro" id="IPR055378">
    <property type="entry name" value="GH3_C"/>
</dbReference>
<dbReference type="InterPro" id="IPR055377">
    <property type="entry name" value="GH3_M"/>
</dbReference>
<feature type="domain" description="GH3 middle" evidence="1">
    <location>
        <begin position="345"/>
        <end position="417"/>
    </location>
</feature>
<feature type="domain" description="GH3 C-terminal" evidence="2">
    <location>
        <begin position="434"/>
        <end position="547"/>
    </location>
</feature>
<keyword evidence="4" id="KW-1185">Reference proteome</keyword>
<evidence type="ECO:0000259" key="1">
    <source>
        <dbReference type="Pfam" id="PF23571"/>
    </source>
</evidence>
<reference evidence="3 4" key="1">
    <citation type="submission" date="2021-06" db="EMBL/GenBank/DDBJ databases">
        <title>Clostridia strains as spoilage organisms.</title>
        <authorList>
            <person name="Wambui J."/>
            <person name="Stephan R."/>
            <person name="Stevens M.J.A."/>
        </authorList>
    </citation>
    <scope>NUCLEOTIDE SEQUENCE [LARGE SCALE GENOMIC DNA]</scope>
    <source>
        <strain evidence="3 4">DSM 14204</strain>
    </source>
</reference>
<evidence type="ECO:0000259" key="2">
    <source>
        <dbReference type="Pfam" id="PF23572"/>
    </source>
</evidence>